<dbReference type="RefSeq" id="WP_249048669.1">
    <property type="nucleotide sequence ID" value="NZ_JAMBEC010000123.1"/>
</dbReference>
<protein>
    <submittedName>
        <fullName evidence="1">Uncharacterized protein</fullName>
    </submittedName>
</protein>
<reference evidence="1" key="1">
    <citation type="submission" date="2022-04" db="EMBL/GenBank/DDBJ databases">
        <title>Genomic comparison of 19 strains of Xanthomonas nasturtii, a newly emerging watercress pathogen.</title>
        <authorList>
            <person name="Harrison J."/>
            <person name="Greer S."/>
            <person name="Hussain R."/>
            <person name="Lascelles D."/>
            <person name="Roberts M."/>
            <person name="Carter B."/>
            <person name="Bryning A."/>
            <person name="Carroll S."/>
            <person name="Aspin A."/>
            <person name="Cruz L."/>
            <person name="Cruz J."/>
            <person name="Grant M."/>
            <person name="Vicente J."/>
            <person name="Studholme D.J."/>
        </authorList>
    </citation>
    <scope>NUCLEOTIDE SEQUENCE</scope>
    <source>
        <strain evidence="1">10016B</strain>
    </source>
</reference>
<evidence type="ECO:0000313" key="2">
    <source>
        <dbReference type="Proteomes" id="UP001167357"/>
    </source>
</evidence>
<dbReference type="Proteomes" id="UP001167357">
    <property type="component" value="Unassembled WGS sequence"/>
</dbReference>
<evidence type="ECO:0000313" key="1">
    <source>
        <dbReference type="EMBL" id="MCL1553796.1"/>
    </source>
</evidence>
<sequence>MEALPDGEIRLDFNVPATIGGSPRSVFIGVRLEGRDPTSVAEAADALRKAKIPAKVQLYQIEQGRTVEVELKRSRWVSRNEVEWLTIPADGTVPGLEAADADRESLLEAGLVAQGVAYTELSFASADALPSGHYVLGLALGNERQLLIDAKAKLLVAYRAKKK</sequence>
<keyword evidence="2" id="KW-1185">Reference proteome</keyword>
<dbReference type="EMBL" id="JAMBED010000132">
    <property type="protein sequence ID" value="MCL1553796.1"/>
    <property type="molecule type" value="Genomic_DNA"/>
</dbReference>
<proteinExistence type="predicted"/>
<gene>
    <name evidence="1" type="ORF">M3O51_21565</name>
</gene>
<accession>A0ABT0LWU4</accession>
<name>A0ABT0LWU4_9XANT</name>
<comment type="caution">
    <text evidence="1">The sequence shown here is derived from an EMBL/GenBank/DDBJ whole genome shotgun (WGS) entry which is preliminary data.</text>
</comment>
<organism evidence="1 2">
    <name type="scientific">Xanthomonas nasturtii</name>
    <dbReference type="NCBI Taxonomy" id="1843581"/>
    <lineage>
        <taxon>Bacteria</taxon>
        <taxon>Pseudomonadati</taxon>
        <taxon>Pseudomonadota</taxon>
        <taxon>Gammaproteobacteria</taxon>
        <taxon>Lysobacterales</taxon>
        <taxon>Lysobacteraceae</taxon>
        <taxon>Xanthomonas</taxon>
    </lineage>
</organism>